<dbReference type="Proteomes" id="UP000241841">
    <property type="component" value="Segment"/>
</dbReference>
<sequence>MCMGILAILYLLNSDLTELESRLPKFQADAVLYCCNTKSGTAECSM</sequence>
<evidence type="ECO:0000313" key="1">
    <source>
        <dbReference type="EMBL" id="APY28338.1"/>
    </source>
</evidence>
<evidence type="ECO:0000313" key="2">
    <source>
        <dbReference type="Proteomes" id="UP000241841"/>
    </source>
</evidence>
<keyword evidence="2" id="KW-1185">Reference proteome</keyword>
<protein>
    <submittedName>
        <fullName evidence="1">ORF06</fullName>
    </submittedName>
</protein>
<dbReference type="EMBL" id="KX577802">
    <property type="protein sequence ID" value="APY28338.1"/>
    <property type="molecule type" value="Genomic_DNA"/>
</dbReference>
<reference evidence="2" key="1">
    <citation type="journal article" date="2017" name="Virology">
        <title>A novel pathogenic aviadenovirus from red-bellied parrots (Poicephalus rufiventris) unveils deep recombination events among avian host lineages.</title>
        <authorList>
            <person name="Das S."/>
            <person name="Fearnside K."/>
            <person name="Sarker S."/>
            <person name="Forwood J.K."/>
            <person name="Raidal S.R."/>
        </authorList>
    </citation>
    <scope>NUCLEOTIDE SEQUENCE [LARGE SCALE GENOMIC DNA]</scope>
</reference>
<proteinExistence type="predicted"/>
<organism evidence="1 2">
    <name type="scientific">psittacine adenovirus 4</name>
    <dbReference type="NCBI Taxonomy" id="2773287"/>
    <lineage>
        <taxon>Viruses</taxon>
        <taxon>Varidnaviria</taxon>
        <taxon>Bamfordvirae</taxon>
        <taxon>Preplasmiviricota</taxon>
        <taxon>Polisuviricotina</taxon>
        <taxon>Pharingeaviricetes</taxon>
        <taxon>Rowavirales</taxon>
        <taxon>Adenoviridae</taxon>
        <taxon>Aviadenovirus</taxon>
        <taxon>Aviadenovirus rubri</taxon>
        <taxon>Psittacine aviadenovirus B</taxon>
    </lineage>
</organism>
<accession>A0A1P8SW57</accession>
<name>A0A1P8SW57_9ADEN</name>